<evidence type="ECO:0000259" key="1">
    <source>
        <dbReference type="PROSITE" id="PS50026"/>
    </source>
</evidence>
<keyword evidence="3" id="KW-1185">Reference proteome</keyword>
<dbReference type="InterPro" id="IPR009030">
    <property type="entry name" value="Growth_fac_rcpt_cys_sf"/>
</dbReference>
<dbReference type="PROSITE" id="PS01186">
    <property type="entry name" value="EGF_2"/>
    <property type="match status" value="3"/>
</dbReference>
<comment type="caution">
    <text evidence="2">The sequence shown here is derived from an EMBL/GenBank/DDBJ whole genome shotgun (WGS) entry which is preliminary data.</text>
</comment>
<feature type="domain" description="EGF-like" evidence="1">
    <location>
        <begin position="239"/>
        <end position="277"/>
    </location>
</feature>
<proteinExistence type="predicted"/>
<dbReference type="CDD" id="cd00055">
    <property type="entry name" value="EGF_Lam"/>
    <property type="match status" value="1"/>
</dbReference>
<organism evidence="2 3">
    <name type="scientific">Lujinxingia litoralis</name>
    <dbReference type="NCBI Taxonomy" id="2211119"/>
    <lineage>
        <taxon>Bacteria</taxon>
        <taxon>Deltaproteobacteria</taxon>
        <taxon>Bradymonadales</taxon>
        <taxon>Lujinxingiaceae</taxon>
        <taxon>Lujinxingia</taxon>
    </lineage>
</organism>
<dbReference type="AlphaFoldDB" id="A0A328C4S8"/>
<feature type="domain" description="EGF-like" evidence="1">
    <location>
        <begin position="419"/>
        <end position="456"/>
    </location>
</feature>
<feature type="domain" description="EGF-like" evidence="1">
    <location>
        <begin position="94"/>
        <end position="132"/>
    </location>
</feature>
<dbReference type="SMART" id="SM00181">
    <property type="entry name" value="EGF"/>
    <property type="match status" value="7"/>
</dbReference>
<dbReference type="InterPro" id="IPR000742">
    <property type="entry name" value="EGF"/>
</dbReference>
<dbReference type="EMBL" id="QHKO01000005">
    <property type="protein sequence ID" value="RAL21749.1"/>
    <property type="molecule type" value="Genomic_DNA"/>
</dbReference>
<dbReference type="PROSITE" id="PS00022">
    <property type="entry name" value="EGF_1"/>
    <property type="match status" value="6"/>
</dbReference>
<feature type="domain" description="EGF-like" evidence="1">
    <location>
        <begin position="166"/>
        <end position="204"/>
    </location>
</feature>
<dbReference type="PANTHER" id="PTHR24033:SF151">
    <property type="entry name" value="NOTCH 2"/>
    <property type="match status" value="1"/>
</dbReference>
<accession>A0A328C4S8</accession>
<dbReference type="PANTHER" id="PTHR24033">
    <property type="entry name" value="EGF-LIKE DOMAIN-CONTAINING PROTEIN"/>
    <property type="match status" value="1"/>
</dbReference>
<dbReference type="PROSITE" id="PS50026">
    <property type="entry name" value="EGF_3"/>
    <property type="match status" value="5"/>
</dbReference>
<evidence type="ECO:0000313" key="2">
    <source>
        <dbReference type="EMBL" id="RAL21749.1"/>
    </source>
</evidence>
<reference evidence="2 3" key="1">
    <citation type="submission" date="2018-05" db="EMBL/GenBank/DDBJ databases">
        <title>Lujinxingia marina gen. nov. sp. nov., a new facultative anaerobic member of the class Deltaproteobacteria, and proposal of Lujinxingaceae fam. nov.</title>
        <authorList>
            <person name="Li C.-M."/>
        </authorList>
    </citation>
    <scope>NUCLEOTIDE SEQUENCE [LARGE SCALE GENOMIC DNA]</scope>
    <source>
        <strain evidence="2 3">B210</strain>
    </source>
</reference>
<dbReference type="Proteomes" id="UP000249169">
    <property type="component" value="Unassembled WGS sequence"/>
</dbReference>
<dbReference type="Pfam" id="PF23106">
    <property type="entry name" value="EGF_Teneurin"/>
    <property type="match status" value="1"/>
</dbReference>
<dbReference type="SUPFAM" id="SSF57184">
    <property type="entry name" value="Growth factor receptor domain"/>
    <property type="match status" value="1"/>
</dbReference>
<dbReference type="InterPro" id="IPR002049">
    <property type="entry name" value="LE_dom"/>
</dbReference>
<protein>
    <recommendedName>
        <fullName evidence="1">EGF-like domain-containing protein</fullName>
    </recommendedName>
</protein>
<dbReference type="InterPro" id="IPR051830">
    <property type="entry name" value="NOTCH_homolog"/>
</dbReference>
<name>A0A328C4S8_9DELT</name>
<feature type="domain" description="EGF-like" evidence="1">
    <location>
        <begin position="312"/>
        <end position="350"/>
    </location>
</feature>
<dbReference type="PROSITE" id="PS01248">
    <property type="entry name" value="EGF_LAM_1"/>
    <property type="match status" value="1"/>
</dbReference>
<evidence type="ECO:0000313" key="3">
    <source>
        <dbReference type="Proteomes" id="UP000249169"/>
    </source>
</evidence>
<sequence>MEDVMSTKLGRWSGCLVTLVALVAGVMGCQDETGMQDHCDDRYVVQGGRGQAVGVPECPPRDGQCLTVLEACTEGVCGGVDDRCGGMVNCGSCEGSCNDVELECGEHGQCQDDAEGLAQCVCEEGYVGPYCLPEDSCLSEAQACTEGVCGGVDDLCGGVVDCGVCEGSCEEVELDCGEQGQCETNDEGIAECVCEEGYEGLRCGEPIEVCLTPEQACTEGVCGGVDNGCGGVVDCGVCEGSCEEVELDCGEQGQCETNDEGIAECVCEQGYEGLRCDEPTGTCLTPEQACTEGVCGGVDNLCGAFIDCGVCEGSCEEVELECGEQGRCVDDEEGNAQCVCEEGLAGPGCGECAEGYFDVDGTCRADCTVFDATCSGQGSCEVPEGGEQGLCVCEGDRIGDLCEGCPEGTQDNDGDGVCEVSCEEAALACGVGGSCDDSSGQAQCACRPGFAGEQCESCAEGYQDNNDDGECRLGCDHPTQAACPETQVCEDSSGIAQCLCTEGAQCETCDEGYALLNGACVFAPQNCRAILEQSPGAEDGTYELFYEGDPLKPWVGYCAGMETGTPVEYLPFVRTGRSRNFASYTSRLLFLLGESVRTVFSAVRIDPETLVIDINDFTFATTTSVGTPEYMSVPVSQMPFGTAATCGILDGTSGNIDLRGTPFRVQSNFCSSSLLQANFSRDRQVVNLNIGLLGCYWMAPNPCPSEVPINDFGDSDVVLEYRGF</sequence>
<gene>
    <name evidence="2" type="ORF">DL240_12930</name>
</gene>
<dbReference type="SMART" id="SM00180">
    <property type="entry name" value="EGF_Lam"/>
    <property type="match status" value="4"/>
</dbReference>